<evidence type="ECO:0000256" key="4">
    <source>
        <dbReference type="RuleBase" id="RU000383"/>
    </source>
</evidence>
<dbReference type="CDD" id="cd20509">
    <property type="entry name" value="CYCLIN_CCNB1-like_rpt2"/>
    <property type="match status" value="1"/>
</dbReference>
<evidence type="ECO:0000256" key="1">
    <source>
        <dbReference type="ARBA" id="ARBA00022618"/>
    </source>
</evidence>
<dbReference type="PROSITE" id="PS00292">
    <property type="entry name" value="CYCLINS"/>
    <property type="match status" value="1"/>
</dbReference>
<dbReference type="Pfam" id="PF00134">
    <property type="entry name" value="Cyclin_N"/>
    <property type="match status" value="1"/>
</dbReference>
<keyword evidence="1" id="KW-0132">Cell division</keyword>
<dbReference type="SMART" id="SM00385">
    <property type="entry name" value="CYCLIN"/>
    <property type="match status" value="2"/>
</dbReference>
<name>A0A6J1T523_FRAOC</name>
<comment type="similarity">
    <text evidence="4">Belongs to the cyclin family.</text>
</comment>
<dbReference type="InterPro" id="IPR013763">
    <property type="entry name" value="Cyclin-like_dom"/>
</dbReference>
<evidence type="ECO:0000256" key="2">
    <source>
        <dbReference type="ARBA" id="ARBA00023127"/>
    </source>
</evidence>
<accession>A0A6J1T523</accession>
<dbReference type="FunFam" id="1.10.472.10:FF:000001">
    <property type="entry name" value="G2/mitotic-specific cyclin"/>
    <property type="match status" value="1"/>
</dbReference>
<dbReference type="SUPFAM" id="SSF47954">
    <property type="entry name" value="Cyclin-like"/>
    <property type="match status" value="2"/>
</dbReference>
<evidence type="ECO:0000313" key="8">
    <source>
        <dbReference type="RefSeq" id="XP_026288408.1"/>
    </source>
</evidence>
<dbReference type="Pfam" id="PF02984">
    <property type="entry name" value="Cyclin_C"/>
    <property type="match status" value="1"/>
</dbReference>
<dbReference type="RefSeq" id="XP_026288408.1">
    <property type="nucleotide sequence ID" value="XM_026432623.2"/>
</dbReference>
<evidence type="ECO:0000313" key="7">
    <source>
        <dbReference type="Proteomes" id="UP000504606"/>
    </source>
</evidence>
<organism evidence="7 8">
    <name type="scientific">Frankliniella occidentalis</name>
    <name type="common">Western flower thrips</name>
    <name type="synonym">Euthrips occidentalis</name>
    <dbReference type="NCBI Taxonomy" id="133901"/>
    <lineage>
        <taxon>Eukaryota</taxon>
        <taxon>Metazoa</taxon>
        <taxon>Ecdysozoa</taxon>
        <taxon>Arthropoda</taxon>
        <taxon>Hexapoda</taxon>
        <taxon>Insecta</taxon>
        <taxon>Pterygota</taxon>
        <taxon>Neoptera</taxon>
        <taxon>Paraneoptera</taxon>
        <taxon>Thysanoptera</taxon>
        <taxon>Terebrantia</taxon>
        <taxon>Thripoidea</taxon>
        <taxon>Thripidae</taxon>
        <taxon>Frankliniella</taxon>
    </lineage>
</organism>
<dbReference type="InterPro" id="IPR039361">
    <property type="entry name" value="Cyclin"/>
</dbReference>
<dbReference type="InterPro" id="IPR006671">
    <property type="entry name" value="Cyclin_N"/>
</dbReference>
<keyword evidence="3" id="KW-0131">Cell cycle</keyword>
<gene>
    <name evidence="8" type="primary">LOC113213523</name>
</gene>
<dbReference type="InterPro" id="IPR036915">
    <property type="entry name" value="Cyclin-like_sf"/>
</dbReference>
<dbReference type="InterPro" id="IPR004367">
    <property type="entry name" value="Cyclin_C-dom"/>
</dbReference>
<protein>
    <submittedName>
        <fullName evidence="8">G2/mitotic-specific cyclin-B isoform X1</fullName>
    </submittedName>
</protein>
<dbReference type="Proteomes" id="UP000504606">
    <property type="component" value="Unplaced"/>
</dbReference>
<dbReference type="GO" id="GO:0051301">
    <property type="term" value="P:cell division"/>
    <property type="evidence" value="ECO:0007669"/>
    <property type="project" value="UniProtKB-KW"/>
</dbReference>
<dbReference type="PANTHER" id="PTHR10177">
    <property type="entry name" value="CYCLINS"/>
    <property type="match status" value="1"/>
</dbReference>
<dbReference type="GO" id="GO:0044772">
    <property type="term" value="P:mitotic cell cycle phase transition"/>
    <property type="evidence" value="ECO:0007669"/>
    <property type="project" value="InterPro"/>
</dbReference>
<proteinExistence type="inferred from homology"/>
<dbReference type="GO" id="GO:0005634">
    <property type="term" value="C:nucleus"/>
    <property type="evidence" value="ECO:0007669"/>
    <property type="project" value="UniProtKB-ARBA"/>
</dbReference>
<feature type="domain" description="Cyclin C-terminal" evidence="6">
    <location>
        <begin position="283"/>
        <end position="405"/>
    </location>
</feature>
<dbReference type="SMART" id="SM01332">
    <property type="entry name" value="Cyclin_C"/>
    <property type="match status" value="1"/>
</dbReference>
<dbReference type="CTD" id="37618"/>
<dbReference type="InterPro" id="IPR048258">
    <property type="entry name" value="Cyclins_cyclin-box"/>
</dbReference>
<dbReference type="InterPro" id="IPR046965">
    <property type="entry name" value="Cyclin_A/B-like"/>
</dbReference>
<dbReference type="Gene3D" id="1.10.472.10">
    <property type="entry name" value="Cyclin-like"/>
    <property type="match status" value="2"/>
</dbReference>
<evidence type="ECO:0000256" key="3">
    <source>
        <dbReference type="ARBA" id="ARBA00023306"/>
    </source>
</evidence>
<dbReference type="PIRSF" id="PIRSF001771">
    <property type="entry name" value="Cyclin_A_B_D_E"/>
    <property type="match status" value="1"/>
</dbReference>
<feature type="domain" description="Cyclin-like" evidence="5">
    <location>
        <begin position="287"/>
        <end position="374"/>
    </location>
</feature>
<keyword evidence="7" id="KW-1185">Reference proteome</keyword>
<sequence>MSWHTRVTQGNSENLGGNVVRTKKAVTANTLGVKRSALGEIGNKVVSRSNSTVTTKPGALTKDIVKPVQRSASVRSITTVKAPKEDFVKPLPKINVTNRVKRTFSNTSVASVVLTSHRAEAVEEAEPATAKTHDFEDVDKADESNPLLVANYAFEIYEYLLSLEDKFPIKENFLEGQQVAPRMRTVLVDWLVDVQLQYHLLQETLYLAVQILDRYLQAVPNVAKKYLQLVGVAAMYVASKYEEVYMPDISDFVFITDSAYTKQQLLAMEVQIVKALEFQFSRPISLTFLRRYSKVVEAHPMHHCFSKYFLELAMLEYSLCHVRPSLTAAAALYISLCLYELNDKKGPDHWDAKMVHYSSYTLTDIKPVAQTLAAVIEKASTSKFEAVRKKYSSSKMMKVSLRQELSSETLKSIAQGISPF</sequence>
<feature type="domain" description="Cyclin-like" evidence="5">
    <location>
        <begin position="189"/>
        <end position="274"/>
    </location>
</feature>
<dbReference type="GeneID" id="113213523"/>
<evidence type="ECO:0000259" key="5">
    <source>
        <dbReference type="SMART" id="SM00385"/>
    </source>
</evidence>
<dbReference type="CDD" id="cd20507">
    <property type="entry name" value="CYCLIN_CCNB1-like_rpt1"/>
    <property type="match status" value="1"/>
</dbReference>
<reference evidence="8" key="1">
    <citation type="submission" date="2025-08" db="UniProtKB">
        <authorList>
            <consortium name="RefSeq"/>
        </authorList>
    </citation>
    <scope>IDENTIFICATION</scope>
    <source>
        <tissue evidence="8">Whole organism</tissue>
    </source>
</reference>
<dbReference type="GO" id="GO:0016538">
    <property type="term" value="F:cyclin-dependent protein serine/threonine kinase regulator activity"/>
    <property type="evidence" value="ECO:0007669"/>
    <property type="project" value="InterPro"/>
</dbReference>
<dbReference type="OrthoDB" id="5590282at2759"/>
<evidence type="ECO:0000259" key="6">
    <source>
        <dbReference type="SMART" id="SM01332"/>
    </source>
</evidence>
<dbReference type="AlphaFoldDB" id="A0A6J1T523"/>
<dbReference type="KEGG" id="foc:113213523"/>
<keyword evidence="2 4" id="KW-0195">Cyclin</keyword>